<accession>A0ABY6Z9I5</accession>
<keyword evidence="3" id="KW-1185">Reference proteome</keyword>
<dbReference type="Proteomes" id="UP001164803">
    <property type="component" value="Plasmid unnamed2"/>
</dbReference>
<dbReference type="EMBL" id="CP104066">
    <property type="protein sequence ID" value="WAH39474.1"/>
    <property type="molecule type" value="Genomic_DNA"/>
</dbReference>
<geneLocation type="plasmid" evidence="1 3">
    <name>unnamed2</name>
</geneLocation>
<evidence type="ECO:0000313" key="3">
    <source>
        <dbReference type="Proteomes" id="UP001164803"/>
    </source>
</evidence>
<proteinExistence type="predicted"/>
<dbReference type="EMBL" id="CP104066">
    <property type="protein sequence ID" value="WAH39534.1"/>
    <property type="molecule type" value="Genomic_DNA"/>
</dbReference>
<dbReference type="PANTHER" id="PTHR37813">
    <property type="entry name" value="FELS-2 PROPHAGE PROTEIN"/>
    <property type="match status" value="1"/>
</dbReference>
<name>A0ABY6Z9I5_9BACL</name>
<dbReference type="PANTHER" id="PTHR37813:SF1">
    <property type="entry name" value="FELS-2 PROPHAGE PROTEIN"/>
    <property type="match status" value="1"/>
</dbReference>
<gene>
    <name evidence="2" type="ORF">NZD86_23895</name>
    <name evidence="1" type="ORF">NZD86_24195</name>
</gene>
<sequence>MSGEIYNLEVVISAYDRALAPLKAVSAQLTATSKQYAVMQKAMKAAGATSSELGALQQRMDALARSDAFSKMAPQLKSVGAQTYQIEQLANGLNKLATARDKIASGQSLLAKGGMAIAGGLAIGASLIEPIKNAMDLQKSMMQVQIASGANPNQVKQLTANAMLGSLDTGISSVMVAQVQQALAQSRLPLANILSKNTFDQYLKFADLMYQRNGTPVSESSASAVQMSHEYQLYKDPQKLSSFLNQLWQTLAVTHTSVQSFGNIFSYYAGQANRLGISPNSAMNMESFLISSGLAGNGRSGGSDIDNFLQRSSSPASKAALAAMKQTGLMGKNGESIFFGANGNFVGLPQQIAIMQQWSKQFKGNKAQEINAAKVIWGAQGERYALALSGPSAPGMNTQLQKQIGAVPGVEKSQAMQMNTISGQLSRLKMGWQDMMTGLGMPQLASAMNFLKSINDMVSKIVQFEIAHPLFMKSVGNLIKLSAAALAFRGVLMGVAGTAKIFSGAFHLTKLFGDLTKTASGARTLTGDFGLVGGTMKTAVSLFRDLGSWLGRITGLTRVFTTVMRVASLVMRMNPVGLLITGLTLLGVAIYELIKHWSSVCSWLSRVWSWFDKVTGVGKAFGAVAKTIMSLWSPVAAFFDNIWKHISPVISGIGHLLGIGGSIASPTASIPTSSMSTSTTVHINAGAITVSGVSDPHAAAKSVLDQLGNHYSLQNWSSPSGPNKLAFGH</sequence>
<evidence type="ECO:0000313" key="2">
    <source>
        <dbReference type="EMBL" id="WAH39534.1"/>
    </source>
</evidence>
<reference evidence="1" key="1">
    <citation type="submission" date="2022-08" db="EMBL/GenBank/DDBJ databases">
        <title>Alicyclobacillus dauci DSM2870, complete genome.</title>
        <authorList>
            <person name="Wang Q."/>
            <person name="Cai R."/>
            <person name="Wang Z."/>
        </authorList>
    </citation>
    <scope>NUCLEOTIDE SEQUENCE</scope>
    <source>
        <strain evidence="1">DSM 28700</strain>
        <plasmid evidence="1">unnamed2</plasmid>
    </source>
</reference>
<evidence type="ECO:0000313" key="1">
    <source>
        <dbReference type="EMBL" id="WAH39474.1"/>
    </source>
</evidence>
<organism evidence="1 3">
    <name type="scientific">Alicyclobacillus dauci</name>
    <dbReference type="NCBI Taxonomy" id="1475485"/>
    <lineage>
        <taxon>Bacteria</taxon>
        <taxon>Bacillati</taxon>
        <taxon>Bacillota</taxon>
        <taxon>Bacilli</taxon>
        <taxon>Bacillales</taxon>
        <taxon>Alicyclobacillaceae</taxon>
        <taxon>Alicyclobacillus</taxon>
    </lineage>
</organism>
<dbReference type="RefSeq" id="WP_268047118.1">
    <property type="nucleotide sequence ID" value="NZ_CP104066.1"/>
</dbReference>
<evidence type="ECO:0008006" key="4">
    <source>
        <dbReference type="Google" id="ProtNLM"/>
    </source>
</evidence>
<protein>
    <recommendedName>
        <fullName evidence="4">Phage tail tape measure protein, TP901 family, core region</fullName>
    </recommendedName>
</protein>
<keyword evidence="1" id="KW-0614">Plasmid</keyword>